<sequence length="460" mass="45098">MGTLAHLDGLLPAAEALGSLVLGDGGLEDGAALEVDVLELVEALPHAHRKACRDGRAKGRRLTHTGAVDRDTDEVGLVAHAAVNGELRQGGSAVLLHGVQDGLGLEAGGLEGGAGDVAALGVGGDAEDGAAGVVDPVGGEEAAEGGDKGAAAVVLDGLGEGAELGGGLDEAEVVDEELDAGAGDGDAALEGVHGLAGPEVEGDGGQQAVGGDDGLGADVVEQEAAGAVRVLGEAGGEALLADEGGGLVAQAAGDLCAAQQGVVQRAVGLGVRGADDLGELDLCRVDAEPVDEVVVVLQRVDVHEHGARGVGGVRDVDVAGDAAVELVDQPGVDGAKGQHAALVGVLDLGHVLEQPEELADGGVRRQGQAAPLGELAGAEPLLQPAHEVLGARVGPDDGVVQGLAGGPVPEHGCLPLVGDADRLDLVARVALGLERLDGAVDALLDRRDELLGVMLVPAVA</sequence>
<dbReference type="AlphaFoldDB" id="A0A4U6XCC7"/>
<evidence type="ECO:0000313" key="2">
    <source>
        <dbReference type="Proteomes" id="UP000310108"/>
    </source>
</evidence>
<protein>
    <submittedName>
        <fullName evidence="1">Uncharacterized protein</fullName>
    </submittedName>
</protein>
<accession>A0A4U6XCC7</accession>
<reference evidence="1 2" key="1">
    <citation type="journal article" date="2019" name="PLoS ONE">
        <title>Comparative genome analysis indicates high evolutionary potential of pathogenicity genes in Colletotrichum tanaceti.</title>
        <authorList>
            <person name="Lelwala R.V."/>
            <person name="Korhonen P.K."/>
            <person name="Young N.D."/>
            <person name="Scott J.B."/>
            <person name="Ades P.A."/>
            <person name="Gasser R.B."/>
            <person name="Taylor P.W.J."/>
        </authorList>
    </citation>
    <scope>NUCLEOTIDE SEQUENCE [LARGE SCALE GENOMIC DNA]</scope>
    <source>
        <strain evidence="1">BRIP57314</strain>
    </source>
</reference>
<comment type="caution">
    <text evidence="1">The sequence shown here is derived from an EMBL/GenBank/DDBJ whole genome shotgun (WGS) entry which is preliminary data.</text>
</comment>
<keyword evidence="2" id="KW-1185">Reference proteome</keyword>
<dbReference type="Proteomes" id="UP000310108">
    <property type="component" value="Unassembled WGS sequence"/>
</dbReference>
<proteinExistence type="predicted"/>
<organism evidence="1 2">
    <name type="scientific">Colletotrichum tanaceti</name>
    <dbReference type="NCBI Taxonomy" id="1306861"/>
    <lineage>
        <taxon>Eukaryota</taxon>
        <taxon>Fungi</taxon>
        <taxon>Dikarya</taxon>
        <taxon>Ascomycota</taxon>
        <taxon>Pezizomycotina</taxon>
        <taxon>Sordariomycetes</taxon>
        <taxon>Hypocreomycetidae</taxon>
        <taxon>Glomerellales</taxon>
        <taxon>Glomerellaceae</taxon>
        <taxon>Colletotrichum</taxon>
        <taxon>Colletotrichum destructivum species complex</taxon>
    </lineage>
</organism>
<evidence type="ECO:0000313" key="1">
    <source>
        <dbReference type="EMBL" id="TKW52752.1"/>
    </source>
</evidence>
<gene>
    <name evidence="1" type="ORF">CTA1_7517</name>
</gene>
<name>A0A4U6XCC7_9PEZI</name>
<dbReference type="EMBL" id="PJEX01000223">
    <property type="protein sequence ID" value="TKW52752.1"/>
    <property type="molecule type" value="Genomic_DNA"/>
</dbReference>